<keyword evidence="2" id="KW-1185">Reference proteome</keyword>
<name>A0A1W2DYC6_9RHOB</name>
<dbReference type="STRING" id="1387277.SAMN06295998_11975"/>
<organism evidence="1 2">
    <name type="scientific">Primorskyibacter flagellatus</name>
    <dbReference type="NCBI Taxonomy" id="1387277"/>
    <lineage>
        <taxon>Bacteria</taxon>
        <taxon>Pseudomonadati</taxon>
        <taxon>Pseudomonadota</taxon>
        <taxon>Alphaproteobacteria</taxon>
        <taxon>Rhodobacterales</taxon>
        <taxon>Roseobacteraceae</taxon>
        <taxon>Primorskyibacter</taxon>
    </lineage>
</organism>
<protein>
    <submittedName>
        <fullName evidence="1">Uncharacterized protein</fullName>
    </submittedName>
</protein>
<evidence type="ECO:0000313" key="1">
    <source>
        <dbReference type="EMBL" id="SMD02555.1"/>
    </source>
</evidence>
<proteinExistence type="predicted"/>
<evidence type="ECO:0000313" key="2">
    <source>
        <dbReference type="Proteomes" id="UP000192330"/>
    </source>
</evidence>
<dbReference type="EMBL" id="FWYD01000019">
    <property type="protein sequence ID" value="SMD02555.1"/>
    <property type="molecule type" value="Genomic_DNA"/>
</dbReference>
<gene>
    <name evidence="1" type="ORF">SAMN06295998_11975</name>
</gene>
<reference evidence="1 2" key="1">
    <citation type="submission" date="2017-04" db="EMBL/GenBank/DDBJ databases">
        <authorList>
            <person name="Afonso C.L."/>
            <person name="Miller P.J."/>
            <person name="Scott M.A."/>
            <person name="Spackman E."/>
            <person name="Goraichik I."/>
            <person name="Dimitrov K.M."/>
            <person name="Suarez D.L."/>
            <person name="Swayne D.E."/>
        </authorList>
    </citation>
    <scope>NUCLEOTIDE SEQUENCE [LARGE SCALE GENOMIC DNA]</scope>
    <source>
        <strain evidence="1 2">CGMCC 1.12644</strain>
    </source>
</reference>
<dbReference type="Proteomes" id="UP000192330">
    <property type="component" value="Unassembled WGS sequence"/>
</dbReference>
<accession>A0A1W2DYC6</accession>
<sequence>MIAAHVLDDDLKSTAARRRFRDFRLILDGTMMAEAKVPKKDPNLEYLRCMLGCMQAYNECMGRTPSGNDFDIPDDDTPEGDAPAVDPDKAACFLSYASCLASCNAPPLLG</sequence>
<dbReference type="AlphaFoldDB" id="A0A1W2DYC6"/>